<feature type="domain" description="Glycosyltransferase 2-like" evidence="10">
    <location>
        <begin position="10"/>
        <end position="131"/>
    </location>
</feature>
<sequence length="250" mass="27091">MIPTPAPTVSVVIPARDDAPALDACLRALAAQTQPPFEVVVVDNASTDDTAAVALRHGARVVREDQVGIPAAASTGYDAARGDVIARLDADSLVPPDWVAKVSRAMADPTVDAVTGVGHFYDLPRGLGRPLAALYLGSYFVLCHAALGHPALWGSAMAVRREVWAQVRDQVHREDPEVHDDLALSFALGPRRRTVLDRSLAVGASGRCLRGWAQTRRRFRRAFRTLRLGWAVSPPWERWQTALSSGRRPA</sequence>
<gene>
    <name evidence="11" type="ORF">SAMN04488035_0369</name>
</gene>
<evidence type="ECO:0000256" key="4">
    <source>
        <dbReference type="ARBA" id="ARBA00022679"/>
    </source>
</evidence>
<dbReference type="AlphaFoldDB" id="A0A1I2D2A5"/>
<evidence type="ECO:0000256" key="5">
    <source>
        <dbReference type="ARBA" id="ARBA00023136"/>
    </source>
</evidence>
<keyword evidence="12" id="KW-1185">Reference proteome</keyword>
<comment type="pathway">
    <text evidence="7">Carotenoid biosynthesis; staphyloxanthin biosynthesis; staphyloxanthin from farnesyl diphosphate: step 4/5.</text>
</comment>
<evidence type="ECO:0000256" key="9">
    <source>
        <dbReference type="ARBA" id="ARBA00040345"/>
    </source>
</evidence>
<dbReference type="InterPro" id="IPR029044">
    <property type="entry name" value="Nucleotide-diphossugar_trans"/>
</dbReference>
<dbReference type="Proteomes" id="UP000198520">
    <property type="component" value="Unassembled WGS sequence"/>
</dbReference>
<proteinExistence type="inferred from homology"/>
<accession>A0A1I2D2A5</accession>
<dbReference type="Pfam" id="PF00535">
    <property type="entry name" value="Glycos_transf_2"/>
    <property type="match status" value="1"/>
</dbReference>
<evidence type="ECO:0000256" key="7">
    <source>
        <dbReference type="ARBA" id="ARBA00037904"/>
    </source>
</evidence>
<comment type="similarity">
    <text evidence="8">Belongs to the glycosyltransferase 2 family. CrtQ subfamily.</text>
</comment>
<evidence type="ECO:0000256" key="6">
    <source>
        <dbReference type="ARBA" id="ARBA00037281"/>
    </source>
</evidence>
<evidence type="ECO:0000256" key="8">
    <source>
        <dbReference type="ARBA" id="ARBA00038120"/>
    </source>
</evidence>
<keyword evidence="3" id="KW-0328">Glycosyltransferase</keyword>
<dbReference type="STRING" id="285351.SAMN04488035_0369"/>
<keyword evidence="4 11" id="KW-0808">Transferase</keyword>
<evidence type="ECO:0000259" key="10">
    <source>
        <dbReference type="Pfam" id="PF00535"/>
    </source>
</evidence>
<comment type="function">
    <text evidence="6">Catalyzes the glycosylation of 4,4'-diaponeurosporenoate, i.e. the esterification of glucose at the C1'' position with the carboxyl group of 4,4'-diaponeurosporenic acid, to form glycosyl-4,4'-diaponeurosporenoate. This is a step in the biosynthesis of staphyloxanthin, an orange pigment present in most staphylococci strains.</text>
</comment>
<dbReference type="Gene3D" id="3.90.550.10">
    <property type="entry name" value="Spore Coat Polysaccharide Biosynthesis Protein SpsA, Chain A"/>
    <property type="match status" value="1"/>
</dbReference>
<reference evidence="12" key="1">
    <citation type="submission" date="2016-10" db="EMBL/GenBank/DDBJ databases">
        <authorList>
            <person name="Varghese N."/>
            <person name="Submissions S."/>
        </authorList>
    </citation>
    <scope>NUCLEOTIDE SEQUENCE [LARGE SCALE GENOMIC DNA]</scope>
    <source>
        <strain evidence="12">DSM 19083</strain>
    </source>
</reference>
<evidence type="ECO:0000313" key="12">
    <source>
        <dbReference type="Proteomes" id="UP000198520"/>
    </source>
</evidence>
<keyword evidence="2" id="KW-1003">Cell membrane</keyword>
<dbReference type="CDD" id="cd00761">
    <property type="entry name" value="Glyco_tranf_GTA_type"/>
    <property type="match status" value="1"/>
</dbReference>
<dbReference type="GO" id="GO:0005886">
    <property type="term" value="C:plasma membrane"/>
    <property type="evidence" value="ECO:0007669"/>
    <property type="project" value="UniProtKB-SubCell"/>
</dbReference>
<dbReference type="GO" id="GO:0016757">
    <property type="term" value="F:glycosyltransferase activity"/>
    <property type="evidence" value="ECO:0007669"/>
    <property type="project" value="UniProtKB-KW"/>
</dbReference>
<protein>
    <recommendedName>
        <fullName evidence="9">4,4'-diaponeurosporenoate glycosyltransferase</fullName>
    </recommendedName>
</protein>
<evidence type="ECO:0000256" key="2">
    <source>
        <dbReference type="ARBA" id="ARBA00022475"/>
    </source>
</evidence>
<dbReference type="RefSeq" id="WP_229828319.1">
    <property type="nucleotide sequence ID" value="NZ_BNAN01000001.1"/>
</dbReference>
<evidence type="ECO:0000256" key="3">
    <source>
        <dbReference type="ARBA" id="ARBA00022676"/>
    </source>
</evidence>
<comment type="subcellular location">
    <subcellularLocation>
        <location evidence="1">Cell membrane</location>
    </subcellularLocation>
</comment>
<evidence type="ECO:0000256" key="1">
    <source>
        <dbReference type="ARBA" id="ARBA00004236"/>
    </source>
</evidence>
<dbReference type="PANTHER" id="PTHR43646">
    <property type="entry name" value="GLYCOSYLTRANSFERASE"/>
    <property type="match status" value="1"/>
</dbReference>
<organism evidence="11 12">
    <name type="scientific">Flavimobilis marinus</name>
    <dbReference type="NCBI Taxonomy" id="285351"/>
    <lineage>
        <taxon>Bacteria</taxon>
        <taxon>Bacillati</taxon>
        <taxon>Actinomycetota</taxon>
        <taxon>Actinomycetes</taxon>
        <taxon>Micrococcales</taxon>
        <taxon>Jonesiaceae</taxon>
        <taxon>Flavimobilis</taxon>
    </lineage>
</organism>
<evidence type="ECO:0000313" key="11">
    <source>
        <dbReference type="EMBL" id="SFE74639.1"/>
    </source>
</evidence>
<dbReference type="SUPFAM" id="SSF53448">
    <property type="entry name" value="Nucleotide-diphospho-sugar transferases"/>
    <property type="match status" value="1"/>
</dbReference>
<dbReference type="EMBL" id="FONZ01000001">
    <property type="protein sequence ID" value="SFE74639.1"/>
    <property type="molecule type" value="Genomic_DNA"/>
</dbReference>
<name>A0A1I2D2A5_9MICO</name>
<dbReference type="InterPro" id="IPR001173">
    <property type="entry name" value="Glyco_trans_2-like"/>
</dbReference>
<keyword evidence="5" id="KW-0472">Membrane</keyword>
<dbReference type="PANTHER" id="PTHR43646:SF2">
    <property type="entry name" value="GLYCOSYLTRANSFERASE 2-LIKE DOMAIN-CONTAINING PROTEIN"/>
    <property type="match status" value="1"/>
</dbReference>